<dbReference type="AlphaFoldDB" id="A0A6N8ED57"/>
<dbReference type="PANTHER" id="PTHR45228:SF5">
    <property type="entry name" value="CYCLIC DI-GMP PHOSPHODIESTERASE VC_1348-RELATED"/>
    <property type="match status" value="1"/>
</dbReference>
<dbReference type="InterPro" id="IPR001789">
    <property type="entry name" value="Sig_transdc_resp-reg_receiver"/>
</dbReference>
<evidence type="ECO:0000256" key="1">
    <source>
        <dbReference type="PROSITE-ProRule" id="PRU00169"/>
    </source>
</evidence>
<keyword evidence="5" id="KW-1185">Reference proteome</keyword>
<dbReference type="InterPro" id="IPR037522">
    <property type="entry name" value="HD_GYP_dom"/>
</dbReference>
<evidence type="ECO:0000259" key="3">
    <source>
        <dbReference type="PROSITE" id="PS51832"/>
    </source>
</evidence>
<dbReference type="EMBL" id="WNKT01000005">
    <property type="protein sequence ID" value="MTW20264.1"/>
    <property type="molecule type" value="Genomic_DNA"/>
</dbReference>
<dbReference type="SUPFAM" id="SSF52172">
    <property type="entry name" value="CheY-like"/>
    <property type="match status" value="1"/>
</dbReference>
<dbReference type="SMART" id="SM00471">
    <property type="entry name" value="HDc"/>
    <property type="match status" value="1"/>
</dbReference>
<dbReference type="Gene3D" id="1.10.3210.10">
    <property type="entry name" value="Hypothetical protein af1432"/>
    <property type="match status" value="1"/>
</dbReference>
<organism evidence="4 5">
    <name type="scientific">Allochromatium palmeri</name>
    <dbReference type="NCBI Taxonomy" id="231048"/>
    <lineage>
        <taxon>Bacteria</taxon>
        <taxon>Pseudomonadati</taxon>
        <taxon>Pseudomonadota</taxon>
        <taxon>Gammaproteobacteria</taxon>
        <taxon>Chromatiales</taxon>
        <taxon>Chromatiaceae</taxon>
        <taxon>Allochromatium</taxon>
    </lineage>
</organism>
<dbReference type="PROSITE" id="PS51832">
    <property type="entry name" value="HD_GYP"/>
    <property type="match status" value="1"/>
</dbReference>
<gene>
    <name evidence="4" type="ORF">GJ668_04035</name>
</gene>
<name>A0A6N8ED57_9GAMM</name>
<feature type="domain" description="HD-GYP" evidence="3">
    <location>
        <begin position="148"/>
        <end position="346"/>
    </location>
</feature>
<dbReference type="InterPro" id="IPR011006">
    <property type="entry name" value="CheY-like_superfamily"/>
</dbReference>
<dbReference type="InterPro" id="IPR052020">
    <property type="entry name" value="Cyclic_di-GMP/3'3'-cGAMP_PDE"/>
</dbReference>
<keyword evidence="1" id="KW-0597">Phosphoprotein</keyword>
<proteinExistence type="predicted"/>
<evidence type="ECO:0000313" key="4">
    <source>
        <dbReference type="EMBL" id="MTW20264.1"/>
    </source>
</evidence>
<reference evidence="4 5" key="1">
    <citation type="submission" date="2019-11" db="EMBL/GenBank/DDBJ databases">
        <title>Whole-genome sequence of the anaerobic purple sulfur bacterium Allochromatium palmeri DSM 15591.</title>
        <authorList>
            <person name="Kyndt J.A."/>
            <person name="Meyer T.E."/>
        </authorList>
    </citation>
    <scope>NUCLEOTIDE SEQUENCE [LARGE SCALE GENOMIC DNA]</scope>
    <source>
        <strain evidence="4 5">DSM 15591</strain>
    </source>
</reference>
<sequence length="363" mass="40357">MEVEMIEAHRQTILVVDDAPANIDLLVSTLKADYNVKAATRGERALQIVRSGDPPDMILLDIMMPGMDGFEVCRQLKEDFTTRHIPVIFITAKIGIEDEIRGLDLGAVDYIAKPISPPVVQARVHTHLALYDQNRELDRRVKKQTAQLHETRLRIIQRLGRAAEYKDNETGLHVIRMSHYSRLLGEAIGMSESESDQLLNAAPMHDIGKIGIPDRILQKPGKLDAEEWTIMQTHSQIGADILGDAGDSNLLEMARIVALTHHEKWDGSGYPNGLVGEDIPRVGRIVAIADVFDALTSVRPYKKAWPVEEAVALLRDGAGSHFDPRLIPSFLEILPKVLEIKARYAESLDVEVSDSQTTPILIA</sequence>
<dbReference type="Gene3D" id="3.40.50.2300">
    <property type="match status" value="1"/>
</dbReference>
<dbReference type="SMART" id="SM00448">
    <property type="entry name" value="REC"/>
    <property type="match status" value="1"/>
</dbReference>
<dbReference type="Pfam" id="PF00072">
    <property type="entry name" value="Response_reg"/>
    <property type="match status" value="1"/>
</dbReference>
<dbReference type="Pfam" id="PF13487">
    <property type="entry name" value="HD_5"/>
    <property type="match status" value="1"/>
</dbReference>
<evidence type="ECO:0000313" key="5">
    <source>
        <dbReference type="Proteomes" id="UP000434044"/>
    </source>
</evidence>
<evidence type="ECO:0000259" key="2">
    <source>
        <dbReference type="PROSITE" id="PS50110"/>
    </source>
</evidence>
<dbReference type="CDD" id="cd00077">
    <property type="entry name" value="HDc"/>
    <property type="match status" value="1"/>
</dbReference>
<dbReference type="GO" id="GO:0008081">
    <property type="term" value="F:phosphoric diester hydrolase activity"/>
    <property type="evidence" value="ECO:0007669"/>
    <property type="project" value="UniProtKB-ARBA"/>
</dbReference>
<dbReference type="GO" id="GO:0000160">
    <property type="term" value="P:phosphorelay signal transduction system"/>
    <property type="evidence" value="ECO:0007669"/>
    <property type="project" value="InterPro"/>
</dbReference>
<dbReference type="InterPro" id="IPR003607">
    <property type="entry name" value="HD/PDEase_dom"/>
</dbReference>
<dbReference type="PROSITE" id="PS50110">
    <property type="entry name" value="RESPONSE_REGULATORY"/>
    <property type="match status" value="1"/>
</dbReference>
<accession>A0A6N8ED57</accession>
<comment type="caution">
    <text evidence="4">The sequence shown here is derived from an EMBL/GenBank/DDBJ whole genome shotgun (WGS) entry which is preliminary data.</text>
</comment>
<dbReference type="OrthoDB" id="9802066at2"/>
<protein>
    <submittedName>
        <fullName evidence="4">Response regulator</fullName>
    </submittedName>
</protein>
<dbReference type="Proteomes" id="UP000434044">
    <property type="component" value="Unassembled WGS sequence"/>
</dbReference>
<dbReference type="SUPFAM" id="SSF109604">
    <property type="entry name" value="HD-domain/PDEase-like"/>
    <property type="match status" value="1"/>
</dbReference>
<feature type="modified residue" description="4-aspartylphosphate" evidence="1">
    <location>
        <position position="61"/>
    </location>
</feature>
<dbReference type="PANTHER" id="PTHR45228">
    <property type="entry name" value="CYCLIC DI-GMP PHOSPHODIESTERASE TM_0186-RELATED"/>
    <property type="match status" value="1"/>
</dbReference>
<dbReference type="CDD" id="cd19920">
    <property type="entry name" value="REC_PA4781-like"/>
    <property type="match status" value="1"/>
</dbReference>
<feature type="domain" description="Response regulatory" evidence="2">
    <location>
        <begin position="12"/>
        <end position="128"/>
    </location>
</feature>